<dbReference type="Proteomes" id="UP001341840">
    <property type="component" value="Unassembled WGS sequence"/>
</dbReference>
<sequence length="125" mass="13978">MWIAYWESQKSIEGGTSTPKPNINPLSQVSSAVEAAIARYSDSAEERDTVSCFLDLQDINESPMKMQYPVTLLLVLGHHVESESTYGISRNQTWRRRANLDQPCLSSNEGGGLRHFDAKCWGAPF</sequence>
<proteinExistence type="predicted"/>
<evidence type="ECO:0000313" key="2">
    <source>
        <dbReference type="Proteomes" id="UP001341840"/>
    </source>
</evidence>
<evidence type="ECO:0000313" key="1">
    <source>
        <dbReference type="EMBL" id="MED6110691.1"/>
    </source>
</evidence>
<gene>
    <name evidence="1" type="ORF">PIB30_045201</name>
</gene>
<keyword evidence="2" id="KW-1185">Reference proteome</keyword>
<name>A0ABU6QGU6_9FABA</name>
<organism evidence="1 2">
    <name type="scientific">Stylosanthes scabra</name>
    <dbReference type="NCBI Taxonomy" id="79078"/>
    <lineage>
        <taxon>Eukaryota</taxon>
        <taxon>Viridiplantae</taxon>
        <taxon>Streptophyta</taxon>
        <taxon>Embryophyta</taxon>
        <taxon>Tracheophyta</taxon>
        <taxon>Spermatophyta</taxon>
        <taxon>Magnoliopsida</taxon>
        <taxon>eudicotyledons</taxon>
        <taxon>Gunneridae</taxon>
        <taxon>Pentapetalae</taxon>
        <taxon>rosids</taxon>
        <taxon>fabids</taxon>
        <taxon>Fabales</taxon>
        <taxon>Fabaceae</taxon>
        <taxon>Papilionoideae</taxon>
        <taxon>50 kb inversion clade</taxon>
        <taxon>dalbergioids sensu lato</taxon>
        <taxon>Dalbergieae</taxon>
        <taxon>Pterocarpus clade</taxon>
        <taxon>Stylosanthes</taxon>
    </lineage>
</organism>
<dbReference type="EMBL" id="JASCZI010000274">
    <property type="protein sequence ID" value="MED6110691.1"/>
    <property type="molecule type" value="Genomic_DNA"/>
</dbReference>
<accession>A0ABU6QGU6</accession>
<protein>
    <submittedName>
        <fullName evidence="1">Uncharacterized protein</fullName>
    </submittedName>
</protein>
<reference evidence="1 2" key="1">
    <citation type="journal article" date="2023" name="Plants (Basel)">
        <title>Bridging the Gap: Combining Genomics and Transcriptomics Approaches to Understand Stylosanthes scabra, an Orphan Legume from the Brazilian Caatinga.</title>
        <authorList>
            <person name="Ferreira-Neto J.R.C."/>
            <person name="da Silva M.D."/>
            <person name="Binneck E."/>
            <person name="de Melo N.F."/>
            <person name="da Silva R.H."/>
            <person name="de Melo A.L.T.M."/>
            <person name="Pandolfi V."/>
            <person name="Bustamante F.O."/>
            <person name="Brasileiro-Vidal A.C."/>
            <person name="Benko-Iseppon A.M."/>
        </authorList>
    </citation>
    <scope>NUCLEOTIDE SEQUENCE [LARGE SCALE GENOMIC DNA]</scope>
    <source>
        <tissue evidence="1">Leaves</tissue>
    </source>
</reference>
<comment type="caution">
    <text evidence="1">The sequence shown here is derived from an EMBL/GenBank/DDBJ whole genome shotgun (WGS) entry which is preliminary data.</text>
</comment>